<accession>A0ABN1R1E8</accession>
<feature type="region of interest" description="Disordered" evidence="1">
    <location>
        <begin position="97"/>
        <end position="126"/>
    </location>
</feature>
<proteinExistence type="predicted"/>
<evidence type="ECO:0000313" key="2">
    <source>
        <dbReference type="EMBL" id="GAA0950518.1"/>
    </source>
</evidence>
<dbReference type="RefSeq" id="WP_343974923.1">
    <property type="nucleotide sequence ID" value="NZ_BAAAHK010000013.1"/>
</dbReference>
<dbReference type="Proteomes" id="UP001500542">
    <property type="component" value="Unassembled WGS sequence"/>
</dbReference>
<gene>
    <name evidence="2" type="ORF">GCM10009554_50560</name>
</gene>
<name>A0ABN1R1E8_9ACTN</name>
<comment type="caution">
    <text evidence="2">The sequence shown here is derived from an EMBL/GenBank/DDBJ whole genome shotgun (WGS) entry which is preliminary data.</text>
</comment>
<evidence type="ECO:0000313" key="3">
    <source>
        <dbReference type="Proteomes" id="UP001500542"/>
    </source>
</evidence>
<dbReference type="EMBL" id="BAAAHK010000013">
    <property type="protein sequence ID" value="GAA0950518.1"/>
    <property type="molecule type" value="Genomic_DNA"/>
</dbReference>
<keyword evidence="3" id="KW-1185">Reference proteome</keyword>
<reference evidence="2 3" key="1">
    <citation type="journal article" date="2019" name="Int. J. Syst. Evol. Microbiol.">
        <title>The Global Catalogue of Microorganisms (GCM) 10K type strain sequencing project: providing services to taxonomists for standard genome sequencing and annotation.</title>
        <authorList>
            <consortium name="The Broad Institute Genomics Platform"/>
            <consortium name="The Broad Institute Genome Sequencing Center for Infectious Disease"/>
            <person name="Wu L."/>
            <person name="Ma J."/>
        </authorList>
    </citation>
    <scope>NUCLEOTIDE SEQUENCE [LARGE SCALE GENOMIC DNA]</scope>
    <source>
        <strain evidence="2 3">JCM 10977</strain>
    </source>
</reference>
<sequence length="126" mass="13663">MSLASALNAVVRDLRNTGGIELRISDEPATSDPGYESVLLLSGRRWSTGLLAPLGLTDDERLVHVADQVQEFVFEELARLELPVTWPECPEHPVSHPLTPVLTSGPPSWQCPKSGDTVAPIGRLQS</sequence>
<organism evidence="2 3">
    <name type="scientific">Kribbella koreensis</name>
    <dbReference type="NCBI Taxonomy" id="57909"/>
    <lineage>
        <taxon>Bacteria</taxon>
        <taxon>Bacillati</taxon>
        <taxon>Actinomycetota</taxon>
        <taxon>Actinomycetes</taxon>
        <taxon>Propionibacteriales</taxon>
        <taxon>Kribbellaceae</taxon>
        <taxon>Kribbella</taxon>
    </lineage>
</organism>
<protein>
    <submittedName>
        <fullName evidence="2">Uncharacterized protein</fullName>
    </submittedName>
</protein>
<evidence type="ECO:0000256" key="1">
    <source>
        <dbReference type="SAM" id="MobiDB-lite"/>
    </source>
</evidence>